<evidence type="ECO:0000313" key="2">
    <source>
        <dbReference type="Proteomes" id="UP000823561"/>
    </source>
</evidence>
<accession>A0AAV6G915</accession>
<evidence type="ECO:0008006" key="3">
    <source>
        <dbReference type="Google" id="ProtNLM"/>
    </source>
</evidence>
<dbReference type="Proteomes" id="UP000823561">
    <property type="component" value="Chromosome 14"/>
</dbReference>
<proteinExistence type="predicted"/>
<protein>
    <recommendedName>
        <fullName evidence="3">Secreted protein</fullName>
    </recommendedName>
</protein>
<name>A0AAV6G915_9TELE</name>
<sequence>MNFRIVSEDILLVWSIVYCKRIDSLKCVAVCTLCINSLHVCYVQKLPCKLCVIQHLGHSLGIVFLTGLKHANSFFGYFQNR</sequence>
<organism evidence="1 2">
    <name type="scientific">Alosa alosa</name>
    <name type="common">allis shad</name>
    <dbReference type="NCBI Taxonomy" id="278164"/>
    <lineage>
        <taxon>Eukaryota</taxon>
        <taxon>Metazoa</taxon>
        <taxon>Chordata</taxon>
        <taxon>Craniata</taxon>
        <taxon>Vertebrata</taxon>
        <taxon>Euteleostomi</taxon>
        <taxon>Actinopterygii</taxon>
        <taxon>Neopterygii</taxon>
        <taxon>Teleostei</taxon>
        <taxon>Clupei</taxon>
        <taxon>Clupeiformes</taxon>
        <taxon>Clupeoidei</taxon>
        <taxon>Clupeidae</taxon>
        <taxon>Alosa</taxon>
    </lineage>
</organism>
<dbReference type="AlphaFoldDB" id="A0AAV6G915"/>
<keyword evidence="2" id="KW-1185">Reference proteome</keyword>
<dbReference type="EMBL" id="JADWDJ010000014">
    <property type="protein sequence ID" value="KAG5270021.1"/>
    <property type="molecule type" value="Genomic_DNA"/>
</dbReference>
<gene>
    <name evidence="1" type="ORF">AALO_G00187750</name>
</gene>
<reference evidence="1" key="1">
    <citation type="submission" date="2020-10" db="EMBL/GenBank/DDBJ databases">
        <title>Chromosome-scale genome assembly of the Allis shad, Alosa alosa.</title>
        <authorList>
            <person name="Margot Z."/>
            <person name="Christophe K."/>
            <person name="Cabau C."/>
            <person name="Louis A."/>
            <person name="Berthelot C."/>
            <person name="Parey E."/>
            <person name="Roest Crollius H."/>
            <person name="Montfort J."/>
            <person name="Robinson-Rechavi M."/>
            <person name="Bucao C."/>
            <person name="Bouchez O."/>
            <person name="Gislard M."/>
            <person name="Lluch J."/>
            <person name="Milhes M."/>
            <person name="Lampietro C."/>
            <person name="Lopez Roques C."/>
            <person name="Donnadieu C."/>
            <person name="Braasch I."/>
            <person name="Desvignes T."/>
            <person name="Postlethwait J."/>
            <person name="Bobe J."/>
            <person name="Guiguen Y."/>
        </authorList>
    </citation>
    <scope>NUCLEOTIDE SEQUENCE</scope>
    <source>
        <strain evidence="1">M-15738</strain>
        <tissue evidence="1">Blood</tissue>
    </source>
</reference>
<comment type="caution">
    <text evidence="1">The sequence shown here is derived from an EMBL/GenBank/DDBJ whole genome shotgun (WGS) entry which is preliminary data.</text>
</comment>
<evidence type="ECO:0000313" key="1">
    <source>
        <dbReference type="EMBL" id="KAG5270021.1"/>
    </source>
</evidence>